<reference evidence="1" key="2">
    <citation type="submission" date="2022-01" db="EMBL/GenBank/DDBJ databases">
        <authorList>
            <person name="Hirooka S."/>
            <person name="Miyagishima S.Y."/>
        </authorList>
    </citation>
    <scope>NUCLEOTIDE SEQUENCE</scope>
    <source>
        <strain evidence="1">NBRC 102759</strain>
    </source>
</reference>
<protein>
    <submittedName>
        <fullName evidence="1">Uncharacterized protein</fullName>
    </submittedName>
</protein>
<gene>
    <name evidence="1" type="ORF">GpartN1_g4258.t1</name>
    <name evidence="2" type="ORF">GpartN1_g4285.t1</name>
</gene>
<reference evidence="1" key="1">
    <citation type="journal article" date="2022" name="Proc. Natl. Acad. Sci. U.S.A.">
        <title>Life cycle and functional genomics of the unicellular red alga Galdieria for elucidating algal and plant evolution and industrial use.</title>
        <authorList>
            <person name="Hirooka S."/>
            <person name="Itabashi T."/>
            <person name="Ichinose T.M."/>
            <person name="Onuma R."/>
            <person name="Fujiwara T."/>
            <person name="Yamashita S."/>
            <person name="Jong L.W."/>
            <person name="Tomita R."/>
            <person name="Iwane A.H."/>
            <person name="Miyagishima S.Y."/>
        </authorList>
    </citation>
    <scope>NUCLEOTIDE SEQUENCE</scope>
    <source>
        <strain evidence="1">NBRC 102759</strain>
    </source>
</reference>
<evidence type="ECO:0000313" key="3">
    <source>
        <dbReference type="Proteomes" id="UP001061958"/>
    </source>
</evidence>
<sequence length="93" mass="11007">MIENNQTEVNESFSEEDVLRRKEKELQTLSKIREYTQEILEQLKLRIKTFEKYETILADSTGTISQWREVFLSSTNILNGEEYVKVSLKDMAE</sequence>
<organism evidence="1 3">
    <name type="scientific">Galdieria partita</name>
    <dbReference type="NCBI Taxonomy" id="83374"/>
    <lineage>
        <taxon>Eukaryota</taxon>
        <taxon>Rhodophyta</taxon>
        <taxon>Bangiophyceae</taxon>
        <taxon>Galdieriales</taxon>
        <taxon>Galdieriaceae</taxon>
        <taxon>Galdieria</taxon>
    </lineage>
</organism>
<comment type="caution">
    <text evidence="1">The sequence shown here is derived from an EMBL/GenBank/DDBJ whole genome shotgun (WGS) entry which is preliminary data.</text>
</comment>
<evidence type="ECO:0000313" key="1">
    <source>
        <dbReference type="EMBL" id="GJQ12467.1"/>
    </source>
</evidence>
<accession>A0A9C7PYZ3</accession>
<proteinExistence type="predicted"/>
<evidence type="ECO:0000313" key="2">
    <source>
        <dbReference type="EMBL" id="GJQ12494.1"/>
    </source>
</evidence>
<name>A0A9C7PYZ3_9RHOD</name>
<dbReference type="AlphaFoldDB" id="A0A9C7PYZ3"/>
<keyword evidence="3" id="KW-1185">Reference proteome</keyword>
<dbReference type="EMBL" id="BQMJ01000033">
    <property type="protein sequence ID" value="GJQ12467.1"/>
    <property type="molecule type" value="Genomic_DNA"/>
</dbReference>
<dbReference type="EMBL" id="BQMJ01000034">
    <property type="protein sequence ID" value="GJQ12494.1"/>
    <property type="molecule type" value="Genomic_DNA"/>
</dbReference>
<dbReference type="OrthoDB" id="7926at2759"/>
<dbReference type="Proteomes" id="UP001061958">
    <property type="component" value="Unassembled WGS sequence"/>
</dbReference>